<name>A0A158FXW5_9BURK</name>
<organism evidence="1 2">
    <name type="scientific">Caballeronia udeis</name>
    <dbReference type="NCBI Taxonomy" id="1232866"/>
    <lineage>
        <taxon>Bacteria</taxon>
        <taxon>Pseudomonadati</taxon>
        <taxon>Pseudomonadota</taxon>
        <taxon>Betaproteobacteria</taxon>
        <taxon>Burkholderiales</taxon>
        <taxon>Burkholderiaceae</taxon>
        <taxon>Caballeronia</taxon>
    </lineage>
</organism>
<dbReference type="OrthoDB" id="9026016at2"/>
<sequence>MHRTYNYKDFTIKVETEAVAVIAGERVPATPAGYIADVSITKNGSLAATRRLDFCEIAERPLGTPAEALMRGYGAAQQVIDRMKSAIDLPSALKGG</sequence>
<dbReference type="AlphaFoldDB" id="A0A158FXW5"/>
<dbReference type="EMBL" id="FCOK02000008">
    <property type="protein sequence ID" value="SAL23990.1"/>
    <property type="molecule type" value="Genomic_DNA"/>
</dbReference>
<evidence type="ECO:0000313" key="1">
    <source>
        <dbReference type="EMBL" id="SAL23990.1"/>
    </source>
</evidence>
<gene>
    <name evidence="1" type="ORF">AWB69_01706</name>
</gene>
<dbReference type="Proteomes" id="UP000054683">
    <property type="component" value="Unassembled WGS sequence"/>
</dbReference>
<evidence type="ECO:0000313" key="2">
    <source>
        <dbReference type="Proteomes" id="UP000054683"/>
    </source>
</evidence>
<dbReference type="RefSeq" id="WP_062084211.1">
    <property type="nucleotide sequence ID" value="NZ_FCOK02000008.1"/>
</dbReference>
<proteinExistence type="predicted"/>
<protein>
    <submittedName>
        <fullName evidence="1">Uncharacterized protein</fullName>
    </submittedName>
</protein>
<accession>A0A158FXW5</accession>
<reference evidence="1 2" key="1">
    <citation type="submission" date="2016-01" db="EMBL/GenBank/DDBJ databases">
        <authorList>
            <person name="Oliw E.H."/>
        </authorList>
    </citation>
    <scope>NUCLEOTIDE SEQUENCE [LARGE SCALE GENOMIC DNA]</scope>
    <source>
        <strain evidence="1">LMG 27134</strain>
    </source>
</reference>